<sequence>MGISIRTTLTSLICRKYLGISARSQLSHNMGKIMTMISTARINGIFYSSAPLAIGIALLLVNVHIKIIPSQTDTYTLFQLGPFVLGSRSVSFFILGVWLIFFGYSEPGDHPFQQRLYCYRKAPAGLCYYLRYTVWGRSFWKTGMPSRDNEALMDTGGHWWRRDLLDTRENIGQVNGNIEGLCTEALRFLLVRMSQNDARLCGGDNVIANEVRG</sequence>
<protein>
    <submittedName>
        <fullName evidence="2">Uncharacterized protein</fullName>
    </submittedName>
</protein>
<feature type="transmembrane region" description="Helical" evidence="1">
    <location>
        <begin position="44"/>
        <end position="65"/>
    </location>
</feature>
<dbReference type="AlphaFoldDB" id="A0A166NPW1"/>
<keyword evidence="1" id="KW-0472">Membrane</keyword>
<keyword evidence="1" id="KW-0812">Transmembrane</keyword>
<keyword evidence="3" id="KW-1185">Reference proteome</keyword>
<feature type="transmembrane region" description="Helical" evidence="1">
    <location>
        <begin position="85"/>
        <end position="105"/>
    </location>
</feature>
<evidence type="ECO:0000256" key="1">
    <source>
        <dbReference type="SAM" id="Phobius"/>
    </source>
</evidence>
<reference evidence="2 3" key="1">
    <citation type="journal article" date="2016" name="Mol. Biol. Evol.">
        <title>Comparative Genomics of Early-Diverging Mushroom-Forming Fungi Provides Insights into the Origins of Lignocellulose Decay Capabilities.</title>
        <authorList>
            <person name="Nagy L.G."/>
            <person name="Riley R."/>
            <person name="Tritt A."/>
            <person name="Adam C."/>
            <person name="Daum C."/>
            <person name="Floudas D."/>
            <person name="Sun H."/>
            <person name="Yadav J.S."/>
            <person name="Pangilinan J."/>
            <person name="Larsson K.H."/>
            <person name="Matsuura K."/>
            <person name="Barry K."/>
            <person name="Labutti K."/>
            <person name="Kuo R."/>
            <person name="Ohm R.A."/>
            <person name="Bhattacharya S.S."/>
            <person name="Shirouzu T."/>
            <person name="Yoshinaga Y."/>
            <person name="Martin F.M."/>
            <person name="Grigoriev I.V."/>
            <person name="Hibbett D.S."/>
        </authorList>
    </citation>
    <scope>NUCLEOTIDE SEQUENCE [LARGE SCALE GENOMIC DNA]</scope>
    <source>
        <strain evidence="2 3">CBS 109695</strain>
    </source>
</reference>
<dbReference type="EMBL" id="KV417522">
    <property type="protein sequence ID" value="KZP25254.1"/>
    <property type="molecule type" value="Genomic_DNA"/>
</dbReference>
<evidence type="ECO:0000313" key="2">
    <source>
        <dbReference type="EMBL" id="KZP25254.1"/>
    </source>
</evidence>
<organism evidence="2 3">
    <name type="scientific">Athelia psychrophila</name>
    <dbReference type="NCBI Taxonomy" id="1759441"/>
    <lineage>
        <taxon>Eukaryota</taxon>
        <taxon>Fungi</taxon>
        <taxon>Dikarya</taxon>
        <taxon>Basidiomycota</taxon>
        <taxon>Agaricomycotina</taxon>
        <taxon>Agaricomycetes</taxon>
        <taxon>Agaricomycetidae</taxon>
        <taxon>Atheliales</taxon>
        <taxon>Atheliaceae</taxon>
        <taxon>Athelia</taxon>
    </lineage>
</organism>
<evidence type="ECO:0000313" key="3">
    <source>
        <dbReference type="Proteomes" id="UP000076532"/>
    </source>
</evidence>
<accession>A0A166NPW1</accession>
<keyword evidence="1" id="KW-1133">Transmembrane helix</keyword>
<dbReference type="Proteomes" id="UP000076532">
    <property type="component" value="Unassembled WGS sequence"/>
</dbReference>
<name>A0A166NPW1_9AGAM</name>
<gene>
    <name evidence="2" type="ORF">FIBSPDRAFT_888374</name>
</gene>
<proteinExistence type="predicted"/>